<proteinExistence type="predicted"/>
<organism evidence="1 2">
    <name type="scientific">Bauhinia variegata</name>
    <name type="common">Purple orchid tree</name>
    <name type="synonym">Phanera variegata</name>
    <dbReference type="NCBI Taxonomy" id="167791"/>
    <lineage>
        <taxon>Eukaryota</taxon>
        <taxon>Viridiplantae</taxon>
        <taxon>Streptophyta</taxon>
        <taxon>Embryophyta</taxon>
        <taxon>Tracheophyta</taxon>
        <taxon>Spermatophyta</taxon>
        <taxon>Magnoliopsida</taxon>
        <taxon>eudicotyledons</taxon>
        <taxon>Gunneridae</taxon>
        <taxon>Pentapetalae</taxon>
        <taxon>rosids</taxon>
        <taxon>fabids</taxon>
        <taxon>Fabales</taxon>
        <taxon>Fabaceae</taxon>
        <taxon>Cercidoideae</taxon>
        <taxon>Cercideae</taxon>
        <taxon>Bauhiniinae</taxon>
        <taxon>Bauhinia</taxon>
    </lineage>
</organism>
<accession>A0ACB9NA44</accession>
<evidence type="ECO:0000313" key="1">
    <source>
        <dbReference type="EMBL" id="KAI4332846.1"/>
    </source>
</evidence>
<sequence>MNVKIQGVDPMVHLSDSHSSSKVGSNHCGYPGFDLLSCTPDKETVLELPLPADPFPARFYVHDIDYKAQKILVNNPKEYCLSTQLLKLAHSPSPLFQYYPYDLTFFNCSLSSSPCPIRVVDFETDVSTQVSCTKMRDVLLPGTSAPQYQGYFSTDIYYRDSFQISWTKPNCTGCQERGQKCHFIDNEIQCISTKHKGNIIVNANSHQAKVFSDIYGKIVNIIC</sequence>
<comment type="caution">
    <text evidence="1">The sequence shown here is derived from an EMBL/GenBank/DDBJ whole genome shotgun (WGS) entry which is preliminary data.</text>
</comment>
<dbReference type="Proteomes" id="UP000828941">
    <property type="component" value="Chromosome 7"/>
</dbReference>
<dbReference type="EMBL" id="CM039432">
    <property type="protein sequence ID" value="KAI4332846.1"/>
    <property type="molecule type" value="Genomic_DNA"/>
</dbReference>
<evidence type="ECO:0000313" key="2">
    <source>
        <dbReference type="Proteomes" id="UP000828941"/>
    </source>
</evidence>
<protein>
    <submittedName>
        <fullName evidence="1">Uncharacterized protein</fullName>
    </submittedName>
</protein>
<gene>
    <name evidence="1" type="ORF">L6164_017724</name>
</gene>
<keyword evidence="2" id="KW-1185">Reference proteome</keyword>
<name>A0ACB9NA44_BAUVA</name>
<reference evidence="1 2" key="1">
    <citation type="journal article" date="2022" name="DNA Res.">
        <title>Chromosomal-level genome assembly of the orchid tree Bauhinia variegata (Leguminosae; Cercidoideae) supports the allotetraploid origin hypothesis of Bauhinia.</title>
        <authorList>
            <person name="Zhong Y."/>
            <person name="Chen Y."/>
            <person name="Zheng D."/>
            <person name="Pang J."/>
            <person name="Liu Y."/>
            <person name="Luo S."/>
            <person name="Meng S."/>
            <person name="Qian L."/>
            <person name="Wei D."/>
            <person name="Dai S."/>
            <person name="Zhou R."/>
        </authorList>
    </citation>
    <scope>NUCLEOTIDE SEQUENCE [LARGE SCALE GENOMIC DNA]</scope>
    <source>
        <strain evidence="1">BV-YZ2020</strain>
    </source>
</reference>